<dbReference type="HOGENOM" id="CLU_949141_0_0_6"/>
<accession>A0A0A8E783</accession>
<dbReference type="Gene3D" id="3.90.70.20">
    <property type="match status" value="1"/>
</dbReference>
<dbReference type="Proteomes" id="UP000031104">
    <property type="component" value="Chromosome"/>
</dbReference>
<reference evidence="1 2" key="1">
    <citation type="submission" date="2014-12" db="EMBL/GenBank/DDBJ databases">
        <title>Complete genome sequence of Francisella guanzhouensis strain 08HL01032 isolated from air-conditioning system in China.</title>
        <authorList>
            <person name="Svensson D."/>
            <person name="Ohrman C."/>
            <person name="Backman S."/>
            <person name="Karlsson E."/>
            <person name="Nilsson E."/>
            <person name="Bystrom M."/>
            <person name="Larkeryd A."/>
            <person name="Stenberg P."/>
            <person name="Scholtz H.C."/>
            <person name="Forsman M."/>
            <person name="Sjodin A."/>
        </authorList>
    </citation>
    <scope>NUCLEOTIDE SEQUENCE [LARGE SCALE GENOMIC DNA]</scope>
    <source>
        <strain evidence="1 2">08HL01032</strain>
    </source>
</reference>
<dbReference type="RefSeq" id="WP_039125560.1">
    <property type="nucleotide sequence ID" value="NZ_CP010427.1"/>
</dbReference>
<keyword evidence="2" id="KW-1185">Reference proteome</keyword>
<dbReference type="KEGG" id="fgu:SD28_07445"/>
<sequence>MHKYFYQQEIRKIDYKGNFLDISRFFTEFEQKEIFSEGVCLTLSILLGELIKNKNESPQSLFYFISQNTLEIKSKLFNLDELLSSVHKKQTFYNKKFDIDFFNRDFAKDPNMFDLWGDFALHQLTSSINIISKLLFKNNNFRITKSWYILNEVSHRNTNNNQISHMVEKVNDYKAGLFIVSFSFGLFINKSSDSAIISTLSKNFHKSIEISSNKNHSCLLYISGSSFLFFDPNIGIVNQDIRNIESFFSYLYVYYDLVNKDENVFFFHEIGVNNINSKFAKRVGKINKKNLYV</sequence>
<name>A0A0A8E783_9GAMM</name>
<dbReference type="EMBL" id="CP010427">
    <property type="protein sequence ID" value="AJC49462.1"/>
    <property type="molecule type" value="Genomic_DNA"/>
</dbReference>
<evidence type="ECO:0000313" key="1">
    <source>
        <dbReference type="EMBL" id="AJC49462.1"/>
    </source>
</evidence>
<gene>
    <name evidence="1" type="ORF">SD28_07445</name>
</gene>
<organism evidence="1 2">
    <name type="scientific">Allofrancisella guangzhouensis</name>
    <dbReference type="NCBI Taxonomy" id="594679"/>
    <lineage>
        <taxon>Bacteria</taxon>
        <taxon>Pseudomonadati</taxon>
        <taxon>Pseudomonadota</taxon>
        <taxon>Gammaproteobacteria</taxon>
        <taxon>Thiotrichales</taxon>
        <taxon>Francisellaceae</taxon>
        <taxon>Allofrancisella</taxon>
    </lineage>
</organism>
<dbReference type="AlphaFoldDB" id="A0A0A8E783"/>
<dbReference type="OrthoDB" id="5606298at2"/>
<evidence type="ECO:0008006" key="3">
    <source>
        <dbReference type="Google" id="ProtNLM"/>
    </source>
</evidence>
<protein>
    <recommendedName>
        <fullName evidence="3">Peptidase C58 YopT-type domain-containing protein</fullName>
    </recommendedName>
</protein>
<evidence type="ECO:0000313" key="2">
    <source>
        <dbReference type="Proteomes" id="UP000031104"/>
    </source>
</evidence>
<proteinExistence type="predicted"/>